<organism evidence="1 2">
    <name type="scientific">Brassica napus</name>
    <name type="common">Rape</name>
    <dbReference type="NCBI Taxonomy" id="3708"/>
    <lineage>
        <taxon>Eukaryota</taxon>
        <taxon>Viridiplantae</taxon>
        <taxon>Streptophyta</taxon>
        <taxon>Embryophyta</taxon>
        <taxon>Tracheophyta</taxon>
        <taxon>Spermatophyta</taxon>
        <taxon>Magnoliopsida</taxon>
        <taxon>eudicotyledons</taxon>
        <taxon>Gunneridae</taxon>
        <taxon>Pentapetalae</taxon>
        <taxon>rosids</taxon>
        <taxon>malvids</taxon>
        <taxon>Brassicales</taxon>
        <taxon>Brassicaceae</taxon>
        <taxon>Brassiceae</taxon>
        <taxon>Brassica</taxon>
    </lineage>
</organism>
<dbReference type="Proteomes" id="UP000824890">
    <property type="component" value="Unassembled WGS sequence"/>
</dbReference>
<evidence type="ECO:0000313" key="1">
    <source>
        <dbReference type="EMBL" id="KAH0849913.1"/>
    </source>
</evidence>
<dbReference type="EMBL" id="JAGKQM010002251">
    <property type="protein sequence ID" value="KAH0849913.1"/>
    <property type="molecule type" value="Genomic_DNA"/>
</dbReference>
<evidence type="ECO:0000313" key="2">
    <source>
        <dbReference type="Proteomes" id="UP000824890"/>
    </source>
</evidence>
<gene>
    <name evidence="1" type="ORF">HID58_095968</name>
</gene>
<sequence length="83" mass="9296">MNTFQPPPPLVMPGYNHLLGTEDISALFFNVITRLGTCASHHFIIDGLDDETIQSYPKILYSEQSKFNNVVVLSNMLGRLQGE</sequence>
<protein>
    <submittedName>
        <fullName evidence="1">Uncharacterized protein</fullName>
    </submittedName>
</protein>
<comment type="caution">
    <text evidence="1">The sequence shown here is derived from an EMBL/GenBank/DDBJ whole genome shotgun (WGS) entry which is preliminary data.</text>
</comment>
<reference evidence="1 2" key="1">
    <citation type="submission" date="2021-05" db="EMBL/GenBank/DDBJ databases">
        <title>Genome Assembly of Synthetic Allotetraploid Brassica napus Reveals Homoeologous Exchanges between Subgenomes.</title>
        <authorList>
            <person name="Davis J.T."/>
        </authorList>
    </citation>
    <scope>NUCLEOTIDE SEQUENCE [LARGE SCALE GENOMIC DNA]</scope>
    <source>
        <strain evidence="2">cv. Da-Ae</strain>
        <tissue evidence="1">Seedling</tissue>
    </source>
</reference>
<accession>A0ABQ7X477</accession>
<proteinExistence type="predicted"/>
<name>A0ABQ7X477_BRANA</name>
<keyword evidence="2" id="KW-1185">Reference proteome</keyword>